<sequence length="180" mass="19464">MGVAERPWRRMRRNDVPAVDGLGGVVHPAFYERPEVFLDRLALFPEGALVCDAPDAAFGIAGYAIAYPAPLAAPPPLDTVLGRLPADADALYIHDVAVDPAFRGRGLSEGAVWRLVDLAEARFAAATLISIYGTPPFWRRFGFEQRPDLIDPEKLASYGGEAVFMLRPCGAQTSSLGPRT</sequence>
<organism evidence="1 2">
    <name type="scientific">Antarcticirhabdus aurantiaca</name>
    <dbReference type="NCBI Taxonomy" id="2606717"/>
    <lineage>
        <taxon>Bacteria</taxon>
        <taxon>Pseudomonadati</taxon>
        <taxon>Pseudomonadota</taxon>
        <taxon>Alphaproteobacteria</taxon>
        <taxon>Hyphomicrobiales</taxon>
        <taxon>Aurantimonadaceae</taxon>
        <taxon>Antarcticirhabdus</taxon>
    </lineage>
</organism>
<evidence type="ECO:0000313" key="1">
    <source>
        <dbReference type="EMBL" id="WAJ28845.1"/>
    </source>
</evidence>
<keyword evidence="2" id="KW-1185">Reference proteome</keyword>
<accession>A0ACD4NPR9</accession>
<proteinExistence type="predicted"/>
<dbReference type="Proteomes" id="UP001163223">
    <property type="component" value="Chromosome"/>
</dbReference>
<protein>
    <submittedName>
        <fullName evidence="1">GNAT family N-acetyltransferase</fullName>
        <ecNumber evidence="1">2.3.1.-</ecNumber>
    </submittedName>
</protein>
<dbReference type="EMBL" id="CP113520">
    <property type="protein sequence ID" value="WAJ28845.1"/>
    <property type="molecule type" value="Genomic_DNA"/>
</dbReference>
<dbReference type="EC" id="2.3.1.-" evidence="1"/>
<evidence type="ECO:0000313" key="2">
    <source>
        <dbReference type="Proteomes" id="UP001163223"/>
    </source>
</evidence>
<name>A0ACD4NPR9_9HYPH</name>
<reference evidence="1" key="1">
    <citation type="submission" date="2022-11" db="EMBL/GenBank/DDBJ databases">
        <title>beta-Carotene-producing bacterium, Jeongeuplla avenae sp. nov., alleviates the salt stress of Arabidopsis seedlings.</title>
        <authorList>
            <person name="Jiang L."/>
            <person name="Lee J."/>
        </authorList>
    </citation>
    <scope>NUCLEOTIDE SEQUENCE</scope>
    <source>
        <strain evidence="1">DY_R2A_6</strain>
    </source>
</reference>
<keyword evidence="1" id="KW-0012">Acyltransferase</keyword>
<keyword evidence="1" id="KW-0808">Transferase</keyword>
<gene>
    <name evidence="1" type="ORF">OXU80_00915</name>
</gene>